<evidence type="ECO:0000313" key="3">
    <source>
        <dbReference type="Proteomes" id="UP001324634"/>
    </source>
</evidence>
<name>A0AAX4HQX0_9BACT</name>
<evidence type="ECO:0000256" key="1">
    <source>
        <dbReference type="SAM" id="SignalP"/>
    </source>
</evidence>
<feature type="signal peptide" evidence="1">
    <location>
        <begin position="1"/>
        <end position="18"/>
    </location>
</feature>
<dbReference type="Proteomes" id="UP001324634">
    <property type="component" value="Chromosome"/>
</dbReference>
<dbReference type="KEGG" id="psti:SOO65_02255"/>
<keyword evidence="3" id="KW-1185">Reference proteome</keyword>
<feature type="chain" id="PRO_5043444338" evidence="1">
    <location>
        <begin position="19"/>
        <end position="127"/>
    </location>
</feature>
<proteinExistence type="predicted"/>
<evidence type="ECO:0000313" key="2">
    <source>
        <dbReference type="EMBL" id="WPU65562.1"/>
    </source>
</evidence>
<protein>
    <submittedName>
        <fullName evidence="2">Uncharacterized protein</fullName>
    </submittedName>
</protein>
<dbReference type="EMBL" id="CP139487">
    <property type="protein sequence ID" value="WPU65562.1"/>
    <property type="molecule type" value="Genomic_DNA"/>
</dbReference>
<accession>A0AAX4HQX0</accession>
<dbReference type="RefSeq" id="WP_321396274.1">
    <property type="nucleotide sequence ID" value="NZ_CP139487.1"/>
</dbReference>
<keyword evidence="1" id="KW-0732">Signal</keyword>
<reference evidence="2 3" key="1">
    <citation type="submission" date="2023-11" db="EMBL/GenBank/DDBJ databases">
        <title>Peredibacter starrii A3.12.</title>
        <authorList>
            <person name="Mitchell R.J."/>
        </authorList>
    </citation>
    <scope>NUCLEOTIDE SEQUENCE [LARGE SCALE GENOMIC DNA]</scope>
    <source>
        <strain evidence="2 3">A3.12</strain>
    </source>
</reference>
<dbReference type="AlphaFoldDB" id="A0AAX4HQX0"/>
<gene>
    <name evidence="2" type="ORF">SOO65_02255</name>
</gene>
<organism evidence="2 3">
    <name type="scientific">Peredibacter starrii</name>
    <dbReference type="NCBI Taxonomy" id="28202"/>
    <lineage>
        <taxon>Bacteria</taxon>
        <taxon>Pseudomonadati</taxon>
        <taxon>Bdellovibrionota</taxon>
        <taxon>Bacteriovoracia</taxon>
        <taxon>Bacteriovoracales</taxon>
        <taxon>Bacteriovoracaceae</taxon>
        <taxon>Peredibacter</taxon>
    </lineage>
</organism>
<sequence length="127" mass="14417">MKLLTLLTTLLLCQSLWAKSFVIFSMAQDLPMGVENEVVRKNYYINMGTGQGIRKDSVVDVFRIISVQNPYDAKSRVNYKVKIGELKIIHSMDNASIAMVNEYEKENTPIFEIPQFMIGDHVAVSVD</sequence>